<reference evidence="2 3" key="1">
    <citation type="submission" date="2011-02" db="EMBL/GenBank/DDBJ databases">
        <title>The Genome Sequence of Sphaeroforma arctica JP610.</title>
        <authorList>
            <consortium name="The Broad Institute Genome Sequencing Platform"/>
            <person name="Russ C."/>
            <person name="Cuomo C."/>
            <person name="Young S.K."/>
            <person name="Zeng Q."/>
            <person name="Gargeya S."/>
            <person name="Alvarado L."/>
            <person name="Berlin A."/>
            <person name="Chapman S.B."/>
            <person name="Chen Z."/>
            <person name="Freedman E."/>
            <person name="Gellesch M."/>
            <person name="Goldberg J."/>
            <person name="Griggs A."/>
            <person name="Gujja S."/>
            <person name="Heilman E."/>
            <person name="Heiman D."/>
            <person name="Howarth C."/>
            <person name="Mehta T."/>
            <person name="Neiman D."/>
            <person name="Pearson M."/>
            <person name="Roberts A."/>
            <person name="Saif S."/>
            <person name="Shea T."/>
            <person name="Shenoy N."/>
            <person name="Sisk P."/>
            <person name="Stolte C."/>
            <person name="Sykes S."/>
            <person name="White J."/>
            <person name="Yandava C."/>
            <person name="Burger G."/>
            <person name="Gray M.W."/>
            <person name="Holland P.W.H."/>
            <person name="King N."/>
            <person name="Lang F.B.F."/>
            <person name="Roger A.J."/>
            <person name="Ruiz-Trillo I."/>
            <person name="Haas B."/>
            <person name="Nusbaum C."/>
            <person name="Birren B."/>
        </authorList>
    </citation>
    <scope>NUCLEOTIDE SEQUENCE [LARGE SCALE GENOMIC DNA]</scope>
    <source>
        <strain evidence="2 3">JP610</strain>
    </source>
</reference>
<dbReference type="RefSeq" id="XP_014158326.1">
    <property type="nucleotide sequence ID" value="XM_014302851.1"/>
</dbReference>
<dbReference type="Proteomes" id="UP000054560">
    <property type="component" value="Unassembled WGS sequence"/>
</dbReference>
<dbReference type="InterPro" id="IPR043129">
    <property type="entry name" value="ATPase_NBD"/>
</dbReference>
<gene>
    <name evidence="2" type="ORF">SARC_03352</name>
</gene>
<feature type="region of interest" description="Disordered" evidence="1">
    <location>
        <begin position="101"/>
        <end position="152"/>
    </location>
</feature>
<protein>
    <submittedName>
        <fullName evidence="2">Uncharacterized protein</fullName>
    </submittedName>
</protein>
<proteinExistence type="predicted"/>
<name>A0A0L0G650_9EUKA</name>
<sequence>MSPKREPKSNNPYCTKYDDDEAATMRIAATVNGSCLATTATDQTKLLTLEVRNPKYNQIELGVERFRVAEVFFQPSIVGDGEAGLTETVCVPVHSRLCVDNISDGEDGGDRENGKDNIPDDDKPDTENVKDNIPDADADELDLPRLIPNKDS</sequence>
<dbReference type="OrthoDB" id="7340501at2759"/>
<dbReference type="GeneID" id="25903856"/>
<dbReference type="SUPFAM" id="SSF53067">
    <property type="entry name" value="Actin-like ATPase domain"/>
    <property type="match status" value="1"/>
</dbReference>
<feature type="compositionally biased region" description="Basic and acidic residues" evidence="1">
    <location>
        <begin position="108"/>
        <end position="133"/>
    </location>
</feature>
<evidence type="ECO:0000313" key="3">
    <source>
        <dbReference type="Proteomes" id="UP000054560"/>
    </source>
</evidence>
<dbReference type="EMBL" id="KQ241765">
    <property type="protein sequence ID" value="KNC84424.1"/>
    <property type="molecule type" value="Genomic_DNA"/>
</dbReference>
<organism evidence="2 3">
    <name type="scientific">Sphaeroforma arctica JP610</name>
    <dbReference type="NCBI Taxonomy" id="667725"/>
    <lineage>
        <taxon>Eukaryota</taxon>
        <taxon>Ichthyosporea</taxon>
        <taxon>Ichthyophonida</taxon>
        <taxon>Sphaeroforma</taxon>
    </lineage>
</organism>
<evidence type="ECO:0000256" key="1">
    <source>
        <dbReference type="SAM" id="MobiDB-lite"/>
    </source>
</evidence>
<dbReference type="AlphaFoldDB" id="A0A0L0G650"/>
<keyword evidence="3" id="KW-1185">Reference proteome</keyword>
<dbReference type="Gene3D" id="3.90.640.10">
    <property type="entry name" value="Actin, Chain A, domain 4"/>
    <property type="match status" value="1"/>
</dbReference>
<evidence type="ECO:0000313" key="2">
    <source>
        <dbReference type="EMBL" id="KNC84424.1"/>
    </source>
</evidence>
<accession>A0A0L0G650</accession>